<dbReference type="Proteomes" id="UP000593568">
    <property type="component" value="Unassembled WGS sequence"/>
</dbReference>
<dbReference type="AlphaFoldDB" id="A0A7J9DEG0"/>
<sequence>MGSLLCLIKDIDKRVIIQTDNLDVVQALSNIELEES</sequence>
<comment type="caution">
    <text evidence="1">The sequence shown here is derived from an EMBL/GenBank/DDBJ whole genome shotgun (WGS) entry which is preliminary data.</text>
</comment>
<gene>
    <name evidence="1" type="ORF">Gotri_021968</name>
</gene>
<accession>A0A7J9DEG0</accession>
<keyword evidence="2" id="KW-1185">Reference proteome</keyword>
<evidence type="ECO:0000313" key="2">
    <source>
        <dbReference type="Proteomes" id="UP000593568"/>
    </source>
</evidence>
<evidence type="ECO:0000313" key="1">
    <source>
        <dbReference type="EMBL" id="MBA0759028.1"/>
    </source>
</evidence>
<proteinExistence type="predicted"/>
<name>A0A7J9DEG0_9ROSI</name>
<protein>
    <submittedName>
        <fullName evidence="1">Uncharacterized protein</fullName>
    </submittedName>
</protein>
<feature type="non-terminal residue" evidence="1">
    <location>
        <position position="36"/>
    </location>
</feature>
<reference evidence="1 2" key="1">
    <citation type="journal article" date="2019" name="Genome Biol. Evol.">
        <title>Insights into the evolution of the New World diploid cottons (Gossypium, subgenus Houzingenia) based on genome sequencing.</title>
        <authorList>
            <person name="Grover C.E."/>
            <person name="Arick M.A. 2nd"/>
            <person name="Thrash A."/>
            <person name="Conover J.L."/>
            <person name="Sanders W.S."/>
            <person name="Peterson D.G."/>
            <person name="Frelichowski J.E."/>
            <person name="Scheffler J.A."/>
            <person name="Scheffler B.E."/>
            <person name="Wendel J.F."/>
        </authorList>
    </citation>
    <scope>NUCLEOTIDE SEQUENCE [LARGE SCALE GENOMIC DNA]</scope>
    <source>
        <strain evidence="1">8</strain>
        <tissue evidence="1">Leaf</tissue>
    </source>
</reference>
<dbReference type="EMBL" id="JABEZW010000002">
    <property type="protein sequence ID" value="MBA0759028.1"/>
    <property type="molecule type" value="Genomic_DNA"/>
</dbReference>
<organism evidence="1 2">
    <name type="scientific">Gossypium trilobum</name>
    <dbReference type="NCBI Taxonomy" id="34281"/>
    <lineage>
        <taxon>Eukaryota</taxon>
        <taxon>Viridiplantae</taxon>
        <taxon>Streptophyta</taxon>
        <taxon>Embryophyta</taxon>
        <taxon>Tracheophyta</taxon>
        <taxon>Spermatophyta</taxon>
        <taxon>Magnoliopsida</taxon>
        <taxon>eudicotyledons</taxon>
        <taxon>Gunneridae</taxon>
        <taxon>Pentapetalae</taxon>
        <taxon>rosids</taxon>
        <taxon>malvids</taxon>
        <taxon>Malvales</taxon>
        <taxon>Malvaceae</taxon>
        <taxon>Malvoideae</taxon>
        <taxon>Gossypium</taxon>
    </lineage>
</organism>